<protein>
    <recommendedName>
        <fullName evidence="7">TNFR-Cys domain-containing protein</fullName>
    </recommendedName>
</protein>
<evidence type="ECO:0000256" key="1">
    <source>
        <dbReference type="ARBA" id="ARBA00022536"/>
    </source>
</evidence>
<dbReference type="Gene3D" id="2.60.120.200">
    <property type="match status" value="2"/>
</dbReference>
<keyword evidence="5" id="KW-0472">Membrane</keyword>
<organism evidence="8 9">
    <name type="scientific">Stentor coeruleus</name>
    <dbReference type="NCBI Taxonomy" id="5963"/>
    <lineage>
        <taxon>Eukaryota</taxon>
        <taxon>Sar</taxon>
        <taxon>Alveolata</taxon>
        <taxon>Ciliophora</taxon>
        <taxon>Postciliodesmatophora</taxon>
        <taxon>Heterotrichea</taxon>
        <taxon>Heterotrichida</taxon>
        <taxon>Stentoridae</taxon>
        <taxon>Stentor</taxon>
    </lineage>
</organism>
<keyword evidence="3" id="KW-0677">Repeat</keyword>
<accession>A0A1R2C6N2</accession>
<proteinExistence type="predicted"/>
<dbReference type="EMBL" id="MPUH01000261">
    <property type="protein sequence ID" value="OMJ84684.1"/>
    <property type="molecule type" value="Genomic_DNA"/>
</dbReference>
<dbReference type="PROSITE" id="PS00652">
    <property type="entry name" value="TNFR_NGFR_1"/>
    <property type="match status" value="1"/>
</dbReference>
<feature type="signal peptide" evidence="6">
    <location>
        <begin position="1"/>
        <end position="18"/>
    </location>
</feature>
<evidence type="ECO:0000313" key="8">
    <source>
        <dbReference type="EMBL" id="OMJ84684.1"/>
    </source>
</evidence>
<evidence type="ECO:0000259" key="7">
    <source>
        <dbReference type="PROSITE" id="PS00652"/>
    </source>
</evidence>
<keyword evidence="5" id="KW-1133">Transmembrane helix</keyword>
<keyword evidence="1" id="KW-0245">EGF-like domain</keyword>
<dbReference type="SMART" id="SM00261">
    <property type="entry name" value="FU"/>
    <property type="match status" value="11"/>
</dbReference>
<feature type="transmembrane region" description="Helical" evidence="5">
    <location>
        <begin position="3593"/>
        <end position="3613"/>
    </location>
</feature>
<dbReference type="InterPro" id="IPR000742">
    <property type="entry name" value="EGF"/>
</dbReference>
<dbReference type="OrthoDB" id="300641at2759"/>
<dbReference type="InterPro" id="IPR001368">
    <property type="entry name" value="TNFR/NGFR_Cys_rich_reg"/>
</dbReference>
<keyword evidence="2 6" id="KW-0732">Signal</keyword>
<comment type="caution">
    <text evidence="8">The sequence shown here is derived from an EMBL/GenBank/DDBJ whole genome shotgun (WGS) entry which is preliminary data.</text>
</comment>
<feature type="domain" description="TNFR-Cys" evidence="7">
    <location>
        <begin position="2182"/>
        <end position="2222"/>
    </location>
</feature>
<dbReference type="SUPFAM" id="SSF49899">
    <property type="entry name" value="Concanavalin A-like lectins/glucanases"/>
    <property type="match status" value="4"/>
</dbReference>
<evidence type="ECO:0000256" key="5">
    <source>
        <dbReference type="SAM" id="Phobius"/>
    </source>
</evidence>
<dbReference type="SUPFAM" id="SSF57184">
    <property type="entry name" value="Growth factor receptor domain"/>
    <property type="match status" value="6"/>
</dbReference>
<feature type="chain" id="PRO_5013000629" description="TNFR-Cys domain-containing protein" evidence="6">
    <location>
        <begin position="19"/>
        <end position="3872"/>
    </location>
</feature>
<dbReference type="InterPro" id="IPR006212">
    <property type="entry name" value="Furin_repeat"/>
</dbReference>
<reference evidence="8 9" key="1">
    <citation type="submission" date="2016-11" db="EMBL/GenBank/DDBJ databases">
        <title>The macronuclear genome of Stentor coeruleus: a giant cell with tiny introns.</title>
        <authorList>
            <person name="Slabodnick M."/>
            <person name="Ruby J.G."/>
            <person name="Reiff S.B."/>
            <person name="Swart E.C."/>
            <person name="Gosai S."/>
            <person name="Prabakaran S."/>
            <person name="Witkowska E."/>
            <person name="Larue G.E."/>
            <person name="Fisher S."/>
            <person name="Freeman R.M."/>
            <person name="Gunawardena J."/>
            <person name="Chu W."/>
            <person name="Stover N.A."/>
            <person name="Gregory B.D."/>
            <person name="Nowacki M."/>
            <person name="Derisi J."/>
            <person name="Roy S.W."/>
            <person name="Marshall W.F."/>
            <person name="Sood P."/>
        </authorList>
    </citation>
    <scope>NUCLEOTIDE SEQUENCE [LARGE SCALE GENOMIC DNA]</scope>
    <source>
        <strain evidence="8">WM001</strain>
    </source>
</reference>
<dbReference type="Proteomes" id="UP000187209">
    <property type="component" value="Unassembled WGS sequence"/>
</dbReference>
<evidence type="ECO:0000256" key="3">
    <source>
        <dbReference type="ARBA" id="ARBA00022737"/>
    </source>
</evidence>
<dbReference type="InterPro" id="IPR013320">
    <property type="entry name" value="ConA-like_dom_sf"/>
</dbReference>
<gene>
    <name evidence="8" type="ORF">SteCoe_14141</name>
</gene>
<feature type="transmembrane region" description="Helical" evidence="5">
    <location>
        <begin position="3640"/>
        <end position="3663"/>
    </location>
</feature>
<evidence type="ECO:0000256" key="4">
    <source>
        <dbReference type="ARBA" id="ARBA00023157"/>
    </source>
</evidence>
<sequence length="3872" mass="440060">MAVMFLAFFFYLACQVLSLTNCIQIVDDKCTSCSNSYLILPICSLICPSKYSISGSECISSETLPILFSLEFSKVSSLTEMQIGNFVNQNSEAFQSPTKNTPLPTKDRGFFFSSTSLMICNEKDLIPSPFFTIKAWAKIESPGIIFQITDTQDYFCLQKSDEKIQISIKVLDLEVLNKINTVIFENSISDNWCNIVVSLDFKVTGLELTLKVNNLLETVVKDNWENAISNEGSGYEWYLGNSVSSFKGFLYMLVFVNALDTTLLEFYDIPNCPSVYFFDGQCEQCPISCPSLWPWCVRDDCSYCYSKNTDSCTGYAYENAQNPQCPNHCIECKSMTICDKSEYYYYINSYFTYEKYYNEEILDYFYVFMDNMLPSYYLQSGENANTDYFTDPENDDYIPLSHRGFYFGPSSYGITRKTHIIPSEFYISIWLKGTNGPAVYKNKAWEISFNGDFSIFLSSTQDYNSYTKYSYSITLDYTWHYIGYKILYYNFDTTIKIYIDEVQSKISNEQKAVFRDTRGEIYFGTNLVNYFQGFILKFWLYNNPLKFENSVFSLIDYKNNFGYSECAFDQSSFSECTDCDIKCLKGCSLTYICGPCYERACKVCSTTSFCLECYDGFSLDNGVCEKNRGDCMSVPVKKYSCSSCNDGFLLYEDFCLLECPSGFYALNGKCVVENENFVNIDFAGTQELGILNGFIVGNNNLNTYPTYDSNDPEVIINRGYYFSTNKGMTSTNIVLSPSFIISFWGKLFSEGNIVKKSSYLNIDYYDNCIGISITDIYNIKISKHFDLTSPCNWAYYKFSVLFNEGSTFLKVYYNTQTQINEIISNFLYEDTSSNTFSLGTSTFQSSDSFNGILWTLDIYNSLDDTYNDYADNCVNCLICDFNKKCPGNCDNEIYYDCDLQCLSCKIDDLCVECNDGYIKFINYNRCLLYTSCPTGFSSSNTCEYLGTSKVLNIEFNKISDNFNDIIGSAVLQSGLETSAHPNYSENDVRAAKGRGVYFNNKSIMNFGTDTSTAPILAPEFIIGFWIRIQENGIIFTKKSTVTYIQISISYQNLLFKILQTNGEIASNSISFTTYNTWNLIIIGKKLSFIGDILIIKVNDQTQELFTKSYYNDNIINPITYIGDLLSSFKGFLWSIEIYCQNSEIVYTQTETCIYPLTVSECLSICEYNEYYNNNNCFPCSNCDNSCGFENSCNLCDDILCSDCPDYSTCLMCTENSIDITISNPCKCKSGTFQNIDKCILCHYSCDECNGDGVLYCINCALGFMYFIDYKQCLPGDFCPTSYGNDDNCIFNGIDYIFSIEFNIISDVFYDLIYNTQVTSGQTVSGYLVYNNDDVKAAKGRGVYFNELAWMNVDNNPGYDIILGPEFSVVMWVMVMKNGYIYVRNSESEEIFSIQFTDGITISLLTISLETIIFTHQSLSSTNSWCSISIVKTLEGNNESLDIIINGISDLHTYSKFYKDTIVKSSYFGKSSYSFTGFLWSFDIYNQPIIGLFNTGVNCKYPTTEISCLSSCNYNQILIQVCVDCPSNCQTSCGYADSCVLCDDILCAQCPLYTQCNLCTTYSSKSAITGLCECDLGYGKNIDKCEPCHFSCKKCTTSSYTGCVICMEGFLYFEDFKRCINIENCPTGYSLGADCAQPSTQAIFSIFFNSIQSIYYDLISKIPIISSDGLSSYPYLTNNDVRPAKNRGVYFTSNSYMQISESGNSKILLGPEFSISSWVLVFSNGVFFSRFSTENILSINFNSNIYCNINCYEQSLESFISYTKWMLINIILKLNGDGQEFIIYINNSPISILSSIYFIDTISSTTILGNSASSFIGFLWSLEIYPKSSLIGLNFQDPCFYPLTSSNCLNKCEYNNVPDSLCTPCMGNCTFSCGFADSCNLCDDILCISCIEYSECITCTNNAHNVNNVCICNDGFARVADTCQLCHFTCLKCFSIDELGCTECINDYVYLKDYKKCISLIACPTGYNEPNCGSIGDVIILNVVFNENKNTYTSLNPNVNIVSGESDNYYPYYEINDVYSVKGRGIYFMTGSYMQIGTGNEFLLGPELNIAIWLLAYNLGDIFIRNTDSQILLKVELQSEFIFSGTLFEDTFSQSGPSGLTSQWQLVQAILKLEEVKIIINDASQYTILTSYYKDSGTFLNTILGGQSGFQGYIWSLQIYNKPIIVSYNSGFDCVYPIDISSCLPICFFNQFLVSSSCNDCLSSCEYSCGFIDSCTLCDDLLCLLCSDYATCENCKDHATIVGFSCTCDDGYAKEGDACLRCHDSCKTCNDISYLGCKTCATGYMSFPNEDNRCLPITICPTHYGTNNQCYYDNTGLLFSMVFNKIQNSYLHSISKINAYSGFTTDYYPAYEIYDAFSVRERGIYFKKTSFITIDDSQGTKIILGPIFTLSFWIKIIDDGIIFLKSTTDPIPTTTILISSTSKILSSKILTLNGYYEKNSTSTQYINEWSLIYIKKILKNDGESLIINVNGIINFLDYPSYYNESLTSIITLGKSDISFEGFLWSFEIYTNDYTPSQGNGVNCIFPLDVVNCLPNCLVNEFYYNLTCVKCMNNCSYSCGFDYSCNICNQDLCIDCPEYSECLKCTSNSYLDLDNNCTCFKGYYHYKDSCILCHYSCVECFELGYNGCTLCKSGFMNFTDYKRCLPAYECPTHYGDDVFCKFTENYHLLSMTFDHVQNKFYDSTSGISIESGRGSMFFPEYEPSDIYATVTRGVYFHKTSYMKIGNKINSIGFGPEFTLSFWILINDQGKIFSRSNYTMTFLTLSYDININFTITTLTGQQEIIYNKDFSLNKWHLLQIVKELFDDGEKIIIYVDMDQYTKSYLSYYKDMKKTVATQLGSSTMSFVGFLWSLDFKSQSLVLDLNIGVNCFYPIDISTCLPDCSIDTYYNTTLKKCDKCLPRCLTCTSSYQCNLCDDPLCWSCSDSSSCELCKVNSGLIDKKCSCDRNYIYNADKEECEEMVCFYGCYKCTNTTVYDCISCDVGYTFKNSKCLKIPTGYILKDKEYIESNDIVFSVTLNKIQGLIKDDENMIPILTGNSIDFYPNYDSEDPRPVPMRGYYFDGISSILRLPEFQNLVKPDLVLGTRWGIQIWYIPISYNGVLAYSSSSIIDIFSIYFINSSIVTNITLITKNHTNYFIKYSKTSQNTIVLNEWNSIYMYINDSDSYTLTLYINNIFDSIHTLDNGVFINSLPSTFITIGGQPQVSYFKGFIYRINFYAKPQSFFSRFLVSSCSVPIDGQCLPTCNIGTYWIGPGYNDCGKCNDYCPDICFNDKKCNLCYDPLCEICADYEDGSCSKCIEYASGINNCTCQSPYYFDQERSICYYCLVNQFYDGNQCVDCPSICLACTNQTYCIACSDNASLKNGECKCKLGFYDNGKLCDASIFYANFTITGFNTGFLEFNEPPNRVFTSSDIAVETCTVFSYTIEKFTEKKYYVNLSFNKKVPNECYIKIIFVNPLNMISVKNGIMINTTFEDVLLPSVKTSYEVYMAQKASSEKMSISITSGSTATTISMSFLNNNPACLWSFISAIQMLCFIDLIDYDLPANFAGYLKGLKKYNQFPNFFSEAISESAGVKPFDRAYNFGYKTNLLLLNVGNYISAILSMIGILLLTLILLQLKNFKPFSYKFIQNALMKILKSYKYASIVRFWITCYLEVFAASLIALVTPFEYTATMIINIVFSILIIIAVIMTPILFFYFTYKKRMHILHEVRDENANWGTLFYEFNNDKGLASSQYYFYYFIRRISYMLIQFFLRSLPLFQMSMNMTLSLAMIVYILAFRPFSEMILNIANAISEASILFIFIMMTISMMEIQDDDLMRIDYSLVSLINIIMFTQMTASILVFSKNLFAMIKKRREIRVVPMQKTYDSPTITFETKSH</sequence>
<feature type="transmembrane region" description="Helical" evidence="5">
    <location>
        <begin position="3754"/>
        <end position="3773"/>
    </location>
</feature>
<feature type="transmembrane region" description="Helical" evidence="5">
    <location>
        <begin position="3730"/>
        <end position="3748"/>
    </location>
</feature>
<feature type="transmembrane region" description="Helical" evidence="5">
    <location>
        <begin position="3821"/>
        <end position="3842"/>
    </location>
</feature>
<feature type="transmembrane region" description="Helical" evidence="5">
    <location>
        <begin position="3669"/>
        <end position="3693"/>
    </location>
</feature>
<evidence type="ECO:0000313" key="9">
    <source>
        <dbReference type="Proteomes" id="UP000187209"/>
    </source>
</evidence>
<keyword evidence="9" id="KW-1185">Reference proteome</keyword>
<keyword evidence="4" id="KW-1015">Disulfide bond</keyword>
<name>A0A1R2C6N2_9CILI</name>
<dbReference type="InterPro" id="IPR009030">
    <property type="entry name" value="Growth_fac_rcpt_cys_sf"/>
</dbReference>
<evidence type="ECO:0000256" key="6">
    <source>
        <dbReference type="SAM" id="SignalP"/>
    </source>
</evidence>
<feature type="transmembrane region" description="Helical" evidence="5">
    <location>
        <begin position="3780"/>
        <end position="3801"/>
    </location>
</feature>
<evidence type="ECO:0000256" key="2">
    <source>
        <dbReference type="ARBA" id="ARBA00022729"/>
    </source>
</evidence>
<keyword evidence="5" id="KW-0812">Transmembrane</keyword>
<dbReference type="PANTHER" id="PTHR24039">
    <property type="entry name" value="FIBRILLIN-RELATED"/>
    <property type="match status" value="1"/>
</dbReference>
<dbReference type="SMART" id="SM00181">
    <property type="entry name" value="EGF"/>
    <property type="match status" value="10"/>
</dbReference>